<comment type="caution">
    <text evidence="2">The sequence shown here is derived from an EMBL/GenBank/DDBJ whole genome shotgun (WGS) entry which is preliminary data.</text>
</comment>
<feature type="transmembrane region" description="Helical" evidence="1">
    <location>
        <begin position="39"/>
        <end position="58"/>
    </location>
</feature>
<feature type="transmembrane region" description="Helical" evidence="1">
    <location>
        <begin position="78"/>
        <end position="98"/>
    </location>
</feature>
<dbReference type="Proteomes" id="UP000526501">
    <property type="component" value="Unassembled WGS sequence"/>
</dbReference>
<dbReference type="RefSeq" id="WP_185658733.1">
    <property type="nucleotide sequence ID" value="NZ_CAWPOO010000005.1"/>
</dbReference>
<evidence type="ECO:0000256" key="1">
    <source>
        <dbReference type="SAM" id="Phobius"/>
    </source>
</evidence>
<accession>A0A7X1E8J2</accession>
<keyword evidence="3" id="KW-1185">Reference proteome</keyword>
<feature type="transmembrane region" description="Helical" evidence="1">
    <location>
        <begin position="105"/>
        <end position="123"/>
    </location>
</feature>
<dbReference type="AlphaFoldDB" id="A0A7X1E8J2"/>
<keyword evidence="1" id="KW-1133">Transmembrane helix</keyword>
<name>A0A7X1E8J2_9BACT</name>
<organism evidence="2 3">
    <name type="scientific">Pelagicoccus albus</name>
    <dbReference type="NCBI Taxonomy" id="415222"/>
    <lineage>
        <taxon>Bacteria</taxon>
        <taxon>Pseudomonadati</taxon>
        <taxon>Verrucomicrobiota</taxon>
        <taxon>Opitutia</taxon>
        <taxon>Puniceicoccales</taxon>
        <taxon>Pelagicoccaceae</taxon>
        <taxon>Pelagicoccus</taxon>
    </lineage>
</organism>
<sequence>MSSRFCDRCGSPSHAESSYCSSGCDLARRIPKNGKDLPATWQLGVALVWGFLLFNQVLFALMEFLTIGRGEPDTFGKFALASKIVGVVVLLCNLSLFAIAKPKRLTDWQALLISAAVSFLVWGRLGEMLRNPVDISFALFNSLICLWLARGLILGGGSKKFQKS</sequence>
<reference evidence="2 3" key="1">
    <citation type="submission" date="2020-07" db="EMBL/GenBank/DDBJ databases">
        <authorList>
            <person name="Feng X."/>
        </authorList>
    </citation>
    <scope>NUCLEOTIDE SEQUENCE [LARGE SCALE GENOMIC DNA]</scope>
    <source>
        <strain evidence="2 3">JCM23202</strain>
    </source>
</reference>
<feature type="transmembrane region" description="Helical" evidence="1">
    <location>
        <begin position="135"/>
        <end position="155"/>
    </location>
</feature>
<evidence type="ECO:0000313" key="3">
    <source>
        <dbReference type="Proteomes" id="UP000526501"/>
    </source>
</evidence>
<keyword evidence="1" id="KW-0812">Transmembrane</keyword>
<proteinExistence type="predicted"/>
<evidence type="ECO:0000313" key="2">
    <source>
        <dbReference type="EMBL" id="MBC2604837.1"/>
    </source>
</evidence>
<dbReference type="EMBL" id="JACHVC010000005">
    <property type="protein sequence ID" value="MBC2604837.1"/>
    <property type="molecule type" value="Genomic_DNA"/>
</dbReference>
<gene>
    <name evidence="2" type="ORF">H5P27_02155</name>
</gene>
<protein>
    <submittedName>
        <fullName evidence="2">Uncharacterized protein</fullName>
    </submittedName>
</protein>
<keyword evidence="1" id="KW-0472">Membrane</keyword>